<organism evidence="3 4">
    <name type="scientific">Aphanothece hegewaldii CCALA 016</name>
    <dbReference type="NCBI Taxonomy" id="2107694"/>
    <lineage>
        <taxon>Bacteria</taxon>
        <taxon>Bacillati</taxon>
        <taxon>Cyanobacteriota</taxon>
        <taxon>Cyanophyceae</taxon>
        <taxon>Oscillatoriophycideae</taxon>
        <taxon>Chroococcales</taxon>
        <taxon>Aphanothecaceae</taxon>
        <taxon>Aphanothece</taxon>
    </lineage>
</organism>
<evidence type="ECO:0000313" key="3">
    <source>
        <dbReference type="EMBL" id="PSF30075.1"/>
    </source>
</evidence>
<dbReference type="OrthoDB" id="200044at2"/>
<evidence type="ECO:0000256" key="1">
    <source>
        <dbReference type="SAM" id="MobiDB-lite"/>
    </source>
</evidence>
<protein>
    <recommendedName>
        <fullName evidence="2">CobQ/CobB/MinD/ParA nucleotide binding domain-containing protein</fullName>
    </recommendedName>
</protein>
<dbReference type="Proteomes" id="UP000239001">
    <property type="component" value="Unassembled WGS sequence"/>
</dbReference>
<keyword evidence="4" id="KW-1185">Reference proteome</keyword>
<dbReference type="InterPro" id="IPR027417">
    <property type="entry name" value="P-loop_NTPase"/>
</dbReference>
<evidence type="ECO:0000313" key="4">
    <source>
        <dbReference type="Proteomes" id="UP000239001"/>
    </source>
</evidence>
<feature type="region of interest" description="Disordered" evidence="1">
    <location>
        <begin position="236"/>
        <end position="265"/>
    </location>
</feature>
<dbReference type="SUPFAM" id="SSF52540">
    <property type="entry name" value="P-loop containing nucleoside triphosphate hydrolases"/>
    <property type="match status" value="1"/>
</dbReference>
<evidence type="ECO:0000259" key="2">
    <source>
        <dbReference type="Pfam" id="PF01656"/>
    </source>
</evidence>
<dbReference type="EMBL" id="PXOH01000058">
    <property type="protein sequence ID" value="PSF30075.1"/>
    <property type="molecule type" value="Genomic_DNA"/>
</dbReference>
<sequence length="265" mass="29517">MGVVHLVGGQKGGSGKTFFARILCHYFHAHKLAVQILDADPQQDLYRVYGGIGGIQFWGGDADAAAYSKSSNEMDILYDLAVEHPLVLVNLPGNAQEGLAWWLTANRLLESELQDIEFRYWYLCNSLQGLEAFNQSLAFFAGKLAHCLVLNQFGAPDWDYAQFSQIKHISLPVLHRTEAQLFNDPSHPLTYGDALKVGMLPRLAQKRLFDFLSVVFADLEVTGWLDKPNLPVPVPTSRVKKRNSNSQTAEVDLVEEVGNGSRNQT</sequence>
<reference evidence="3 4" key="2">
    <citation type="submission" date="2018-03" db="EMBL/GenBank/DDBJ databases">
        <authorList>
            <person name="Keele B.F."/>
        </authorList>
    </citation>
    <scope>NUCLEOTIDE SEQUENCE [LARGE SCALE GENOMIC DNA]</scope>
    <source>
        <strain evidence="3 4">CCALA 016</strain>
    </source>
</reference>
<dbReference type="AlphaFoldDB" id="A0A2T1LQY6"/>
<feature type="domain" description="CobQ/CobB/MinD/ParA nucleotide binding" evidence="2">
    <location>
        <begin position="7"/>
        <end position="155"/>
    </location>
</feature>
<comment type="caution">
    <text evidence="3">The sequence shown here is derived from an EMBL/GenBank/DDBJ whole genome shotgun (WGS) entry which is preliminary data.</text>
</comment>
<proteinExistence type="predicted"/>
<dbReference type="Pfam" id="PF01656">
    <property type="entry name" value="CbiA"/>
    <property type="match status" value="1"/>
</dbReference>
<dbReference type="RefSeq" id="WP_106459439.1">
    <property type="nucleotide sequence ID" value="NZ_PXOH01000058.1"/>
</dbReference>
<reference evidence="3 4" key="1">
    <citation type="submission" date="2018-03" db="EMBL/GenBank/DDBJ databases">
        <title>The ancient ancestry and fast evolution of plastids.</title>
        <authorList>
            <person name="Moore K.R."/>
            <person name="Magnabosco C."/>
            <person name="Momper L."/>
            <person name="Gold D.A."/>
            <person name="Bosak T."/>
            <person name="Fournier G.P."/>
        </authorList>
    </citation>
    <scope>NUCLEOTIDE SEQUENCE [LARGE SCALE GENOMIC DNA]</scope>
    <source>
        <strain evidence="3 4">CCALA 016</strain>
    </source>
</reference>
<name>A0A2T1LQY6_9CHRO</name>
<gene>
    <name evidence="3" type="ORF">C7H19_24020</name>
</gene>
<dbReference type="InterPro" id="IPR002586">
    <property type="entry name" value="CobQ/CobB/MinD/ParA_Nub-bd_dom"/>
</dbReference>
<dbReference type="Gene3D" id="3.40.50.300">
    <property type="entry name" value="P-loop containing nucleotide triphosphate hydrolases"/>
    <property type="match status" value="1"/>
</dbReference>
<accession>A0A2T1LQY6</accession>